<dbReference type="RefSeq" id="WP_109928019.1">
    <property type="nucleotide sequence ID" value="NZ_QGNY01000001.1"/>
</dbReference>
<proteinExistence type="predicted"/>
<sequence length="238" mass="27980">MATPKVFLTAEWRKLALAQYQVDAEILLKYLPPHTELDDWKGKYYVSLVGFMFIDVKLRGLNIPYHTTFEEVNLRFYVKYKDGEEWKRGVVFVKEIVPLPAITFVANTIYKENYQTLPMKHIWIEQEHQIEVNYLWKNKTWNKFSIKADSKSNKIEIGSEEEFITEHYWGYTKIGNNKTSEYGVEHPRWEVYPVSDYAIEVDFGTNYGSDFSFLNNAHPDSVMLAEGSEISVMKGKKF</sequence>
<dbReference type="InterPro" id="IPR018644">
    <property type="entry name" value="DUF2071"/>
</dbReference>
<dbReference type="PANTHER" id="PTHR39186">
    <property type="entry name" value="DUF2071 FAMILY PROTEIN"/>
    <property type="match status" value="1"/>
</dbReference>
<accession>A0A317F533</accession>
<dbReference type="OrthoDB" id="1421826at2"/>
<evidence type="ECO:0008006" key="3">
    <source>
        <dbReference type="Google" id="ProtNLM"/>
    </source>
</evidence>
<organism evidence="1 2">
    <name type="scientific">Pedobacter paludis</name>
    <dbReference type="NCBI Taxonomy" id="2203212"/>
    <lineage>
        <taxon>Bacteria</taxon>
        <taxon>Pseudomonadati</taxon>
        <taxon>Bacteroidota</taxon>
        <taxon>Sphingobacteriia</taxon>
        <taxon>Sphingobacteriales</taxon>
        <taxon>Sphingobacteriaceae</taxon>
        <taxon>Pedobacter</taxon>
    </lineage>
</organism>
<comment type="caution">
    <text evidence="1">The sequence shown here is derived from an EMBL/GenBank/DDBJ whole genome shotgun (WGS) entry which is preliminary data.</text>
</comment>
<dbReference type="Pfam" id="PF09844">
    <property type="entry name" value="DUF2071"/>
    <property type="match status" value="1"/>
</dbReference>
<evidence type="ECO:0000313" key="1">
    <source>
        <dbReference type="EMBL" id="PWS33433.1"/>
    </source>
</evidence>
<protein>
    <recommendedName>
        <fullName evidence="3">DUF2071 domain-containing protein</fullName>
    </recommendedName>
</protein>
<gene>
    <name evidence="1" type="ORF">DF947_02065</name>
</gene>
<name>A0A317F533_9SPHI</name>
<keyword evidence="2" id="KW-1185">Reference proteome</keyword>
<dbReference type="EMBL" id="QGNY01000001">
    <property type="protein sequence ID" value="PWS33433.1"/>
    <property type="molecule type" value="Genomic_DNA"/>
</dbReference>
<dbReference type="PANTHER" id="PTHR39186:SF1">
    <property type="entry name" value="DUF2071 DOMAIN-CONTAINING PROTEIN"/>
    <property type="match status" value="1"/>
</dbReference>
<dbReference type="Proteomes" id="UP000245391">
    <property type="component" value="Unassembled WGS sequence"/>
</dbReference>
<reference evidence="2" key="1">
    <citation type="submission" date="2018-05" db="EMBL/GenBank/DDBJ databases">
        <title>Pedobacter paludis sp. nov., isolated from wetland soil.</title>
        <authorList>
            <person name="Zhang Y."/>
        </authorList>
    </citation>
    <scope>NUCLEOTIDE SEQUENCE [LARGE SCALE GENOMIC DNA]</scope>
    <source>
        <strain evidence="2">R-8</strain>
    </source>
</reference>
<dbReference type="AlphaFoldDB" id="A0A317F533"/>
<evidence type="ECO:0000313" key="2">
    <source>
        <dbReference type="Proteomes" id="UP000245391"/>
    </source>
</evidence>